<dbReference type="PANTHER" id="PTHR33091:SF83">
    <property type="entry name" value="SERINE PROTEASE INHIBITOR, POTATO INHIBITOR I-TYPE FAMILY PROTEIN-RELATED"/>
    <property type="match status" value="1"/>
</dbReference>
<dbReference type="GO" id="GO:0004867">
    <property type="term" value="F:serine-type endopeptidase inhibitor activity"/>
    <property type="evidence" value="ECO:0007669"/>
    <property type="project" value="UniProtKB-KW"/>
</dbReference>
<evidence type="ECO:0000256" key="2">
    <source>
        <dbReference type="ARBA" id="ARBA00022690"/>
    </source>
</evidence>
<evidence type="ECO:0000313" key="5">
    <source>
        <dbReference type="Proteomes" id="UP001206925"/>
    </source>
</evidence>
<dbReference type="PANTHER" id="PTHR33091">
    <property type="entry name" value="PROTEIN, PUTATIVE, EXPRESSED-RELATED"/>
    <property type="match status" value="1"/>
</dbReference>
<comment type="similarity">
    <text evidence="1">Belongs to the protease inhibitor I13 (potato type I serine protease inhibitor) family.</text>
</comment>
<dbReference type="AlphaFoldDB" id="A0AAD5G2K6"/>
<dbReference type="SUPFAM" id="SSF54654">
    <property type="entry name" value="CI-2 family of serine protease inhibitors"/>
    <property type="match status" value="1"/>
</dbReference>
<evidence type="ECO:0000256" key="3">
    <source>
        <dbReference type="ARBA" id="ARBA00022900"/>
    </source>
</evidence>
<name>A0AAD5G2K6_AMBAR</name>
<accession>A0AAD5G2K6</accession>
<organism evidence="4 5">
    <name type="scientific">Ambrosia artemisiifolia</name>
    <name type="common">Common ragweed</name>
    <dbReference type="NCBI Taxonomy" id="4212"/>
    <lineage>
        <taxon>Eukaryota</taxon>
        <taxon>Viridiplantae</taxon>
        <taxon>Streptophyta</taxon>
        <taxon>Embryophyta</taxon>
        <taxon>Tracheophyta</taxon>
        <taxon>Spermatophyta</taxon>
        <taxon>Magnoliopsida</taxon>
        <taxon>eudicotyledons</taxon>
        <taxon>Gunneridae</taxon>
        <taxon>Pentapetalae</taxon>
        <taxon>asterids</taxon>
        <taxon>campanulids</taxon>
        <taxon>Asterales</taxon>
        <taxon>Asteraceae</taxon>
        <taxon>Asteroideae</taxon>
        <taxon>Heliantheae alliance</taxon>
        <taxon>Heliantheae</taxon>
        <taxon>Ambrosia</taxon>
    </lineage>
</organism>
<keyword evidence="2" id="KW-0646">Protease inhibitor</keyword>
<gene>
    <name evidence="4" type="ORF">M8C21_016224</name>
</gene>
<evidence type="ECO:0000256" key="1">
    <source>
        <dbReference type="ARBA" id="ARBA00008210"/>
    </source>
</evidence>
<evidence type="ECO:0000313" key="4">
    <source>
        <dbReference type="EMBL" id="KAI7726534.1"/>
    </source>
</evidence>
<dbReference type="GO" id="GO:0009611">
    <property type="term" value="P:response to wounding"/>
    <property type="evidence" value="ECO:0007669"/>
    <property type="project" value="InterPro"/>
</dbReference>
<sequence length="144" mass="15456">MASISTSISTSLPSFSLLQNPTITILCSPFLRFSSMRKIGKVRCSTEGKPAITPDDLAQPISEHDVAPEAPCQEEGAITSGKSSWPELVGEKGEVAAAIIEKENPLVNAIVMLDGMPATMDFRTDRVRVWVNSEGVVIQTPVIT</sequence>
<dbReference type="InterPro" id="IPR000864">
    <property type="entry name" value="Prot_inh_pot1"/>
</dbReference>
<dbReference type="PROSITE" id="PS00285">
    <property type="entry name" value="POTATO_INHIBITOR"/>
    <property type="match status" value="1"/>
</dbReference>
<dbReference type="PRINTS" id="PR00292">
    <property type="entry name" value="POTATOINHBTR"/>
</dbReference>
<dbReference type="EMBL" id="JAMZMK010011642">
    <property type="protein sequence ID" value="KAI7726534.1"/>
    <property type="molecule type" value="Genomic_DNA"/>
</dbReference>
<protein>
    <submittedName>
        <fullName evidence="4">Uncharacterized protein</fullName>
    </submittedName>
</protein>
<dbReference type="Pfam" id="PF00280">
    <property type="entry name" value="potato_inhibit"/>
    <property type="match status" value="1"/>
</dbReference>
<keyword evidence="3" id="KW-0722">Serine protease inhibitor</keyword>
<dbReference type="InterPro" id="IPR036354">
    <property type="entry name" value="Prot_inh_pot1_sf"/>
</dbReference>
<dbReference type="Gene3D" id="3.30.10.10">
    <property type="entry name" value="Trypsin Inhibitor V, subunit A"/>
    <property type="match status" value="1"/>
</dbReference>
<comment type="caution">
    <text evidence="4">The sequence shown here is derived from an EMBL/GenBank/DDBJ whole genome shotgun (WGS) entry which is preliminary data.</text>
</comment>
<reference evidence="4" key="1">
    <citation type="submission" date="2022-06" db="EMBL/GenBank/DDBJ databases">
        <title>Uncovering the hologenomic basis of an extraordinary plant invasion.</title>
        <authorList>
            <person name="Bieker V.C."/>
            <person name="Martin M.D."/>
            <person name="Gilbert T."/>
            <person name="Hodgins K."/>
            <person name="Battlay P."/>
            <person name="Petersen B."/>
            <person name="Wilson J."/>
        </authorList>
    </citation>
    <scope>NUCLEOTIDE SEQUENCE</scope>
    <source>
        <strain evidence="4">AA19_3_7</strain>
        <tissue evidence="4">Leaf</tissue>
    </source>
</reference>
<dbReference type="Proteomes" id="UP001206925">
    <property type="component" value="Unassembled WGS sequence"/>
</dbReference>
<proteinExistence type="inferred from homology"/>
<keyword evidence="5" id="KW-1185">Reference proteome</keyword>